<name>A0A5C6XD18_9DELT</name>
<dbReference type="Proteomes" id="UP000321412">
    <property type="component" value="Unassembled WGS sequence"/>
</dbReference>
<feature type="region of interest" description="Disordered" evidence="1">
    <location>
        <begin position="44"/>
        <end position="72"/>
    </location>
</feature>
<evidence type="ECO:0008006" key="4">
    <source>
        <dbReference type="Google" id="ProtNLM"/>
    </source>
</evidence>
<dbReference type="AlphaFoldDB" id="A0A5C6XD18"/>
<evidence type="ECO:0000313" key="3">
    <source>
        <dbReference type="Proteomes" id="UP000321412"/>
    </source>
</evidence>
<dbReference type="InterPro" id="IPR021228">
    <property type="entry name" value="BrxD"/>
</dbReference>
<evidence type="ECO:0000313" key="2">
    <source>
        <dbReference type="EMBL" id="TXD38338.1"/>
    </source>
</evidence>
<accession>A0A5C6XD18</accession>
<dbReference type="RefSeq" id="WP_146980280.1">
    <property type="nucleotide sequence ID" value="NZ_VOSM01000002.1"/>
</dbReference>
<proteinExistence type="predicted"/>
<gene>
    <name evidence="2" type="ORF">FRC98_05440</name>
</gene>
<dbReference type="OrthoDB" id="5483626at2"/>
<comment type="caution">
    <text evidence="2">The sequence shown here is derived from an EMBL/GenBank/DDBJ whole genome shotgun (WGS) entry which is preliminary data.</text>
</comment>
<sequence>MIAEAEEVEHPVHGSGRLVGLRRNGRLALVNFETLPLPTLVPTRELKRPGAGAPAASNTEPAALATQPHDEEHRRTATNTLQRYALEPTQADMAIEAMRLGVVPAQGIEAFTVARDAAFASLNAALGEASNEGALRVIEGDYGAGKTHMLEWLGSRALSENFLTARVTLDADETSPAHPQRVYRAMMHTLRYPDRPDEVGLGLAPLLDRALISDSARERFAVGERGHGPHLYLSAALNWLDALNAPALATEPDLPSWRRAVLDWLEGQRTRSNQGLNDELSAAPGHHPWLYSLKDYRPWARIYAFILSGLATLARECGYAGLVVMVDEAERFALLSRENREHAAATLRALSSAALGDALTPHPSDATLELGGVGRLRELPCRFEPASGLGVVMALTPSYDDDPLLHGLFPESARIELKRPQPSDYAELARRVSAFYAEARNGLPLRPEQVDAIAQTIERLSSRGTLGSMRQVMKTLVELLDVHRHFPERADGVVDNLARVSHFDF</sequence>
<protein>
    <recommendedName>
        <fullName evidence="4">ATP-binding protein</fullName>
    </recommendedName>
</protein>
<keyword evidence="3" id="KW-1185">Reference proteome</keyword>
<dbReference type="EMBL" id="VOSM01000002">
    <property type="protein sequence ID" value="TXD38338.1"/>
    <property type="molecule type" value="Genomic_DNA"/>
</dbReference>
<organism evidence="2 3">
    <name type="scientific">Lujinxingia vulgaris</name>
    <dbReference type="NCBI Taxonomy" id="2600176"/>
    <lineage>
        <taxon>Bacteria</taxon>
        <taxon>Deltaproteobacteria</taxon>
        <taxon>Bradymonadales</taxon>
        <taxon>Lujinxingiaceae</taxon>
        <taxon>Lujinxingia</taxon>
    </lineage>
</organism>
<evidence type="ECO:0000256" key="1">
    <source>
        <dbReference type="SAM" id="MobiDB-lite"/>
    </source>
</evidence>
<dbReference type="Pfam" id="PF10923">
    <property type="entry name" value="BrxC_BrxD"/>
    <property type="match status" value="2"/>
</dbReference>
<reference evidence="2 3" key="1">
    <citation type="submission" date="2019-08" db="EMBL/GenBank/DDBJ databases">
        <title>Bradymonadales sp. TMQ4.</title>
        <authorList>
            <person name="Liang Q."/>
        </authorList>
    </citation>
    <scope>NUCLEOTIDE SEQUENCE [LARGE SCALE GENOMIC DNA]</scope>
    <source>
        <strain evidence="2 3">TMQ4</strain>
    </source>
</reference>